<evidence type="ECO:0000313" key="10">
    <source>
        <dbReference type="EMBL" id="RFZ76785.1"/>
    </source>
</evidence>
<gene>
    <name evidence="7" type="primary">sbcD</name>
    <name evidence="10" type="ORF">DS742_22085</name>
</gene>
<evidence type="ECO:0000256" key="2">
    <source>
        <dbReference type="ARBA" id="ARBA00011322"/>
    </source>
</evidence>
<keyword evidence="6 7" id="KW-0269">Exonuclease</keyword>
<evidence type="ECO:0000256" key="4">
    <source>
        <dbReference type="ARBA" id="ARBA00022722"/>
    </source>
</evidence>
<evidence type="ECO:0000313" key="11">
    <source>
        <dbReference type="Proteomes" id="UP000260680"/>
    </source>
</evidence>
<dbReference type="PANTHER" id="PTHR30337">
    <property type="entry name" value="COMPONENT OF ATP-DEPENDENT DSDNA EXONUCLEASE"/>
    <property type="match status" value="1"/>
</dbReference>
<evidence type="ECO:0000256" key="1">
    <source>
        <dbReference type="ARBA" id="ARBA00010555"/>
    </source>
</evidence>
<dbReference type="PANTHER" id="PTHR30337:SF0">
    <property type="entry name" value="NUCLEASE SBCCD SUBUNIT D"/>
    <property type="match status" value="1"/>
</dbReference>
<evidence type="ECO:0000256" key="5">
    <source>
        <dbReference type="ARBA" id="ARBA00022801"/>
    </source>
</evidence>
<keyword evidence="5 7" id="KW-0378">Hydrolase</keyword>
<keyword evidence="7" id="KW-0235">DNA replication</keyword>
<dbReference type="CDD" id="cd00840">
    <property type="entry name" value="MPP_Mre11_N"/>
    <property type="match status" value="1"/>
</dbReference>
<evidence type="ECO:0000259" key="9">
    <source>
        <dbReference type="Pfam" id="PF12320"/>
    </source>
</evidence>
<protein>
    <recommendedName>
        <fullName evidence="3 7">Nuclease SbcCD subunit D</fullName>
    </recommendedName>
</protein>
<feature type="domain" description="Calcineurin-like phosphoesterase" evidence="8">
    <location>
        <begin position="1"/>
        <end position="225"/>
    </location>
</feature>
<dbReference type="GO" id="GO:0006260">
    <property type="term" value="P:DNA replication"/>
    <property type="evidence" value="ECO:0007669"/>
    <property type="project" value="UniProtKB-KW"/>
</dbReference>
<dbReference type="Pfam" id="PF00149">
    <property type="entry name" value="Metallophos"/>
    <property type="match status" value="1"/>
</dbReference>
<dbReference type="OrthoDB" id="9773856at2"/>
<dbReference type="Pfam" id="PF12320">
    <property type="entry name" value="SbcD_C"/>
    <property type="match status" value="1"/>
</dbReference>
<dbReference type="InterPro" id="IPR004593">
    <property type="entry name" value="SbcD"/>
</dbReference>
<name>A0A3E2N718_9FIRM</name>
<dbReference type="EMBL" id="QOHO01000073">
    <property type="protein sequence ID" value="RFZ76785.1"/>
    <property type="molecule type" value="Genomic_DNA"/>
</dbReference>
<reference evidence="10 11" key="1">
    <citation type="submission" date="2018-07" db="EMBL/GenBank/DDBJ databases">
        <title>New species, Clostridium PI-S10-A1B.</title>
        <authorList>
            <person name="Krishna G."/>
            <person name="Summeta K."/>
            <person name="Shikha S."/>
            <person name="Prabhu P.B."/>
            <person name="Suresh K."/>
        </authorList>
    </citation>
    <scope>NUCLEOTIDE SEQUENCE [LARGE SCALE GENOMIC DNA]</scope>
    <source>
        <strain evidence="10 11">PI-S10-A1B</strain>
    </source>
</reference>
<dbReference type="Proteomes" id="UP000260680">
    <property type="component" value="Unassembled WGS sequence"/>
</dbReference>
<comment type="function">
    <text evidence="7">SbcCD cleaves DNA hairpin structures. These structures can inhibit DNA replication and are intermediates in certain DNA recombination reactions. The complex acts as a 3'-&gt;5' double strand exonuclease that can open hairpins. It also has a 5' single-strand endonuclease activity.</text>
</comment>
<organism evidence="10 11">
    <name type="scientific">Lacrimispora amygdalina</name>
    <dbReference type="NCBI Taxonomy" id="253257"/>
    <lineage>
        <taxon>Bacteria</taxon>
        <taxon>Bacillati</taxon>
        <taxon>Bacillota</taxon>
        <taxon>Clostridia</taxon>
        <taxon>Lachnospirales</taxon>
        <taxon>Lachnospiraceae</taxon>
        <taxon>Lacrimispora</taxon>
    </lineage>
</organism>
<keyword evidence="4 7" id="KW-0540">Nuclease</keyword>
<dbReference type="AlphaFoldDB" id="A0A3E2N718"/>
<feature type="domain" description="Nuclease SbcCD subunit D C-terminal" evidence="9">
    <location>
        <begin position="276"/>
        <end position="362"/>
    </location>
</feature>
<dbReference type="NCBIfam" id="TIGR00619">
    <property type="entry name" value="sbcd"/>
    <property type="match status" value="1"/>
</dbReference>
<dbReference type="SUPFAM" id="SSF56300">
    <property type="entry name" value="Metallo-dependent phosphatases"/>
    <property type="match status" value="1"/>
</dbReference>
<proteinExistence type="inferred from homology"/>
<comment type="caution">
    <text evidence="10">The sequence shown here is derived from an EMBL/GenBank/DDBJ whole genome shotgun (WGS) entry which is preliminary data.</text>
</comment>
<dbReference type="InterPro" id="IPR041796">
    <property type="entry name" value="Mre11_N"/>
</dbReference>
<sequence>MKLFHLSDLHIGKQLNGYSLTENQKAVLNQIVDYAAVEKPDAILICGDIYDKTVPSAEAYTIFGGFLDALSMLRPQPAVLIIAGNHDSPERLSYAGSFLEKHSIHLSVMPPQSQEEYLKKVVLSDESGPVNFYLLPFLKPGYVRNLFPDGQPEGYENAVREVLAREIIDTGQRNVLLSHQFYTGGSTNPETCESEQAVIMAGGLDRVDISVLPAFDYVALGHLHGPQKVSKDWIRYCGTPFKYSVSEEHHRKGITVIHMGAKGEEPVIEALPLRGFQDVRRERGTLDEVLSRADDENRHDFVSVTLTDEEEPYRIREQLKEVYDYLLELKVDNVRTREKMMEEEERVPVLNPLEAFRQFYKTVSGEELTEEAYLAMEKIVQEAKEEEGL</sequence>
<comment type="subunit">
    <text evidence="2 7">Heterodimer of SbcC and SbcD.</text>
</comment>
<dbReference type="InterPro" id="IPR029052">
    <property type="entry name" value="Metallo-depent_PP-like"/>
</dbReference>
<evidence type="ECO:0000256" key="7">
    <source>
        <dbReference type="RuleBase" id="RU363069"/>
    </source>
</evidence>
<dbReference type="InterPro" id="IPR050535">
    <property type="entry name" value="DNA_Repair-Maintenance_Comp"/>
</dbReference>
<dbReference type="InterPro" id="IPR026843">
    <property type="entry name" value="SbcD_C"/>
</dbReference>
<dbReference type="GO" id="GO:0008408">
    <property type="term" value="F:3'-5' exonuclease activity"/>
    <property type="evidence" value="ECO:0007669"/>
    <property type="project" value="InterPro"/>
</dbReference>
<keyword evidence="7" id="KW-0255">Endonuclease</keyword>
<dbReference type="GO" id="GO:0006310">
    <property type="term" value="P:DNA recombination"/>
    <property type="evidence" value="ECO:0007669"/>
    <property type="project" value="UniProtKB-KW"/>
</dbReference>
<evidence type="ECO:0000259" key="8">
    <source>
        <dbReference type="Pfam" id="PF00149"/>
    </source>
</evidence>
<dbReference type="GO" id="GO:0004519">
    <property type="term" value="F:endonuclease activity"/>
    <property type="evidence" value="ECO:0007669"/>
    <property type="project" value="UniProtKB-KW"/>
</dbReference>
<evidence type="ECO:0000256" key="6">
    <source>
        <dbReference type="ARBA" id="ARBA00022839"/>
    </source>
</evidence>
<accession>A0A3E2N718</accession>
<evidence type="ECO:0000256" key="3">
    <source>
        <dbReference type="ARBA" id="ARBA00013365"/>
    </source>
</evidence>
<dbReference type="Gene3D" id="3.60.21.10">
    <property type="match status" value="1"/>
</dbReference>
<dbReference type="InterPro" id="IPR004843">
    <property type="entry name" value="Calcineurin-like_PHP"/>
</dbReference>
<keyword evidence="7" id="KW-0233">DNA recombination</keyword>
<dbReference type="RefSeq" id="WP_117419127.1">
    <property type="nucleotide sequence ID" value="NZ_QOHO01000073.1"/>
</dbReference>
<comment type="similarity">
    <text evidence="1 7">Belongs to the SbcD family.</text>
</comment>